<evidence type="ECO:0000313" key="2">
    <source>
        <dbReference type="Proteomes" id="UP001177140"/>
    </source>
</evidence>
<organism evidence="1 2">
    <name type="scientific">Papaver nudicaule</name>
    <name type="common">Iceland poppy</name>
    <dbReference type="NCBI Taxonomy" id="74823"/>
    <lineage>
        <taxon>Eukaryota</taxon>
        <taxon>Viridiplantae</taxon>
        <taxon>Streptophyta</taxon>
        <taxon>Embryophyta</taxon>
        <taxon>Tracheophyta</taxon>
        <taxon>Spermatophyta</taxon>
        <taxon>Magnoliopsida</taxon>
        <taxon>Ranunculales</taxon>
        <taxon>Papaveraceae</taxon>
        <taxon>Papaveroideae</taxon>
        <taxon>Papaver</taxon>
    </lineage>
</organism>
<protein>
    <recommendedName>
        <fullName evidence="3">Protein kinase domain-containing protein</fullName>
    </recommendedName>
</protein>
<keyword evidence="2" id="KW-1185">Reference proteome</keyword>
<sequence length="63" mass="6874">IAEINLLSDFDAKPGAFIKDMSEHSVLPPLAVPETNVYSFGVLLLEIVSAKIPYANDGTLQNW</sequence>
<dbReference type="EMBL" id="JAJJMA010003741">
    <property type="protein sequence ID" value="MCL7021710.1"/>
    <property type="molecule type" value="Genomic_DNA"/>
</dbReference>
<feature type="non-terminal residue" evidence="1">
    <location>
        <position position="63"/>
    </location>
</feature>
<name>A0AA41UTA7_PAPNU</name>
<dbReference type="Proteomes" id="UP001177140">
    <property type="component" value="Unassembled WGS sequence"/>
</dbReference>
<gene>
    <name evidence="1" type="ORF">MKW94_001408</name>
</gene>
<evidence type="ECO:0008006" key="3">
    <source>
        <dbReference type="Google" id="ProtNLM"/>
    </source>
</evidence>
<evidence type="ECO:0000313" key="1">
    <source>
        <dbReference type="EMBL" id="MCL7021710.1"/>
    </source>
</evidence>
<accession>A0AA41UTA7</accession>
<comment type="caution">
    <text evidence="1">The sequence shown here is derived from an EMBL/GenBank/DDBJ whole genome shotgun (WGS) entry which is preliminary data.</text>
</comment>
<feature type="non-terminal residue" evidence="1">
    <location>
        <position position="1"/>
    </location>
</feature>
<dbReference type="AlphaFoldDB" id="A0AA41UTA7"/>
<proteinExistence type="predicted"/>
<reference evidence="1" key="1">
    <citation type="submission" date="2022-03" db="EMBL/GenBank/DDBJ databases">
        <title>A functionally conserved STORR gene fusion in Papaver species that diverged 16.8 million years ago.</title>
        <authorList>
            <person name="Catania T."/>
        </authorList>
    </citation>
    <scope>NUCLEOTIDE SEQUENCE</scope>
    <source>
        <strain evidence="1">S-191538</strain>
    </source>
</reference>